<feature type="transmembrane region" description="Helical" evidence="6">
    <location>
        <begin position="327"/>
        <end position="347"/>
    </location>
</feature>
<dbReference type="GO" id="GO:0016020">
    <property type="term" value="C:membrane"/>
    <property type="evidence" value="ECO:0007669"/>
    <property type="project" value="UniProtKB-SubCell"/>
</dbReference>
<sequence length="504" mass="55938">MTVLKDTEVAQVEHGSLNGKASLEKIPGADETQREFFLKFANKDASWIETEDKRLVRKIDMHLLPFLIIMYLLNFLDRSNLAQARQGTLEKDLGMQGTDFNLATSIFFVGYLLMQLPSNIIITRVRPSIYLASAVVLWGVVSTCNAAAHNFAQLVVIRFLLGFVEAPFFPGAIFLMSSWYTRAELTRRVAWFYTGNSLANMFGGLIAYGVLKDLSGAHGIAGWRWLFIVEGVITIGFGILSGFVLPDYPQTTRWLSDEERAFASWRLLADISEADDGKSTTLWQGLKLALKDYRLYLFVLLAHMSLLSQTFQYFFPSIVQTLGYDPLITLLLTVPAWFATFLVSILVNWTAAKTKDKSIHIFCLMAIAAVGNAIATGTTAIGARFFAMFLMPMGAIAAYTIIVGWVANSFPRPLVKRSAAIAIVNMIGNTASIYGSYMYDKTQGPRYVPGGSSNAVISLLVGVLALVLRYLHKRENEKLEAAENEENGSVPPAERGPVGFRYIY</sequence>
<gene>
    <name evidence="8" type="ORF">VFPPC_11682</name>
</gene>
<dbReference type="PANTHER" id="PTHR43791:SF20">
    <property type="entry name" value="TRANSPORTER, PUTATIVE (AFU_ORTHOLOGUE AFUA_3G14670)-RELATED"/>
    <property type="match status" value="1"/>
</dbReference>
<dbReference type="RefSeq" id="XP_018146165.1">
    <property type="nucleotide sequence ID" value="XM_018289794.1"/>
</dbReference>
<evidence type="ECO:0000259" key="7">
    <source>
        <dbReference type="PROSITE" id="PS50850"/>
    </source>
</evidence>
<dbReference type="Pfam" id="PF07690">
    <property type="entry name" value="MFS_1"/>
    <property type="match status" value="1"/>
</dbReference>
<dbReference type="AlphaFoldDB" id="A0A179FWL9"/>
<evidence type="ECO:0000256" key="4">
    <source>
        <dbReference type="ARBA" id="ARBA00022989"/>
    </source>
</evidence>
<comment type="subcellular location">
    <subcellularLocation>
        <location evidence="1">Membrane</location>
        <topology evidence="1">Multi-pass membrane protein</topology>
    </subcellularLocation>
</comment>
<feature type="transmembrane region" description="Helical" evidence="6">
    <location>
        <begin position="102"/>
        <end position="122"/>
    </location>
</feature>
<dbReference type="InterPro" id="IPR011701">
    <property type="entry name" value="MFS"/>
</dbReference>
<feature type="transmembrane region" description="Helical" evidence="6">
    <location>
        <begin position="385"/>
        <end position="407"/>
    </location>
</feature>
<keyword evidence="5 6" id="KW-0472">Membrane</keyword>
<dbReference type="PROSITE" id="PS50850">
    <property type="entry name" value="MFS"/>
    <property type="match status" value="1"/>
</dbReference>
<keyword evidence="2" id="KW-0813">Transport</keyword>
<dbReference type="InterPro" id="IPR020846">
    <property type="entry name" value="MFS_dom"/>
</dbReference>
<dbReference type="SUPFAM" id="SSF103473">
    <property type="entry name" value="MFS general substrate transporter"/>
    <property type="match status" value="1"/>
</dbReference>
<evidence type="ECO:0000256" key="3">
    <source>
        <dbReference type="ARBA" id="ARBA00022692"/>
    </source>
</evidence>
<evidence type="ECO:0000313" key="8">
    <source>
        <dbReference type="EMBL" id="OAQ69628.1"/>
    </source>
</evidence>
<dbReference type="GeneID" id="28853788"/>
<evidence type="ECO:0000256" key="2">
    <source>
        <dbReference type="ARBA" id="ARBA00022448"/>
    </source>
</evidence>
<keyword evidence="4 6" id="KW-1133">Transmembrane helix</keyword>
<proteinExistence type="predicted"/>
<evidence type="ECO:0000256" key="6">
    <source>
        <dbReference type="SAM" id="Phobius"/>
    </source>
</evidence>
<dbReference type="InterPro" id="IPR036259">
    <property type="entry name" value="MFS_trans_sf"/>
</dbReference>
<dbReference type="GO" id="GO:0022857">
    <property type="term" value="F:transmembrane transporter activity"/>
    <property type="evidence" value="ECO:0007669"/>
    <property type="project" value="InterPro"/>
</dbReference>
<evidence type="ECO:0000313" key="9">
    <source>
        <dbReference type="Proteomes" id="UP000078397"/>
    </source>
</evidence>
<feature type="transmembrane region" description="Helical" evidence="6">
    <location>
        <begin position="451"/>
        <end position="471"/>
    </location>
</feature>
<feature type="transmembrane region" description="Helical" evidence="6">
    <location>
        <begin position="419"/>
        <end position="439"/>
    </location>
</feature>
<protein>
    <submittedName>
        <fullName evidence="8">MFS transporter</fullName>
    </submittedName>
</protein>
<organism evidence="8 9">
    <name type="scientific">Pochonia chlamydosporia 170</name>
    <dbReference type="NCBI Taxonomy" id="1380566"/>
    <lineage>
        <taxon>Eukaryota</taxon>
        <taxon>Fungi</taxon>
        <taxon>Dikarya</taxon>
        <taxon>Ascomycota</taxon>
        <taxon>Pezizomycotina</taxon>
        <taxon>Sordariomycetes</taxon>
        <taxon>Hypocreomycetidae</taxon>
        <taxon>Hypocreales</taxon>
        <taxon>Clavicipitaceae</taxon>
        <taxon>Pochonia</taxon>
    </lineage>
</organism>
<feature type="transmembrane region" description="Helical" evidence="6">
    <location>
        <begin position="129"/>
        <end position="148"/>
    </location>
</feature>
<feature type="transmembrane region" description="Helical" evidence="6">
    <location>
        <begin position="359"/>
        <end position="379"/>
    </location>
</feature>
<accession>A0A179FWL9</accession>
<evidence type="ECO:0000256" key="5">
    <source>
        <dbReference type="ARBA" id="ARBA00023136"/>
    </source>
</evidence>
<feature type="transmembrane region" description="Helical" evidence="6">
    <location>
        <begin position="154"/>
        <end position="177"/>
    </location>
</feature>
<dbReference type="Gene3D" id="1.20.1250.20">
    <property type="entry name" value="MFS general substrate transporter like domains"/>
    <property type="match status" value="2"/>
</dbReference>
<dbReference type="Proteomes" id="UP000078397">
    <property type="component" value="Unassembled WGS sequence"/>
</dbReference>
<dbReference type="OrthoDB" id="2250022at2759"/>
<feature type="domain" description="Major facilitator superfamily (MFS) profile" evidence="7">
    <location>
        <begin position="63"/>
        <end position="477"/>
    </location>
</feature>
<feature type="transmembrane region" description="Helical" evidence="6">
    <location>
        <begin position="63"/>
        <end position="82"/>
    </location>
</feature>
<dbReference type="EMBL" id="LSBJ02000002">
    <property type="protein sequence ID" value="OAQ69628.1"/>
    <property type="molecule type" value="Genomic_DNA"/>
</dbReference>
<reference evidence="8 9" key="1">
    <citation type="journal article" date="2016" name="PLoS Pathog.">
        <title>Biosynthesis of antibiotic leucinostatins in bio-control fungus Purpureocillium lilacinum and their inhibition on phytophthora revealed by genome mining.</title>
        <authorList>
            <person name="Wang G."/>
            <person name="Liu Z."/>
            <person name="Lin R."/>
            <person name="Li E."/>
            <person name="Mao Z."/>
            <person name="Ling J."/>
            <person name="Yang Y."/>
            <person name="Yin W.B."/>
            <person name="Xie B."/>
        </authorList>
    </citation>
    <scope>NUCLEOTIDE SEQUENCE [LARGE SCALE GENOMIC DNA]</scope>
    <source>
        <strain evidence="8">170</strain>
    </source>
</reference>
<feature type="transmembrane region" description="Helical" evidence="6">
    <location>
        <begin position="189"/>
        <end position="211"/>
    </location>
</feature>
<dbReference type="PANTHER" id="PTHR43791">
    <property type="entry name" value="PERMEASE-RELATED"/>
    <property type="match status" value="1"/>
</dbReference>
<name>A0A179FWL9_METCM</name>
<dbReference type="FunFam" id="1.20.1250.20:FF:000057">
    <property type="entry name" value="MFS general substrate transporter"/>
    <property type="match status" value="1"/>
</dbReference>
<evidence type="ECO:0000256" key="1">
    <source>
        <dbReference type="ARBA" id="ARBA00004141"/>
    </source>
</evidence>
<dbReference type="KEGG" id="pchm:VFPPC_11682"/>
<dbReference type="FunFam" id="1.20.1250.20:FF:000013">
    <property type="entry name" value="MFS general substrate transporter"/>
    <property type="match status" value="1"/>
</dbReference>
<feature type="transmembrane region" description="Helical" evidence="6">
    <location>
        <begin position="295"/>
        <end position="315"/>
    </location>
</feature>
<feature type="transmembrane region" description="Helical" evidence="6">
    <location>
        <begin position="223"/>
        <end position="245"/>
    </location>
</feature>
<comment type="caution">
    <text evidence="8">The sequence shown here is derived from an EMBL/GenBank/DDBJ whole genome shotgun (WGS) entry which is preliminary data.</text>
</comment>
<keyword evidence="9" id="KW-1185">Reference proteome</keyword>
<keyword evidence="3 6" id="KW-0812">Transmembrane</keyword>